<keyword evidence="2" id="KW-0521">NADP</keyword>
<gene>
    <name evidence="9" type="ORF">G5A66_01765</name>
    <name evidence="8" type="ORF">G5A75_01045</name>
</gene>
<dbReference type="EMBL" id="JAAIUO010000001">
    <property type="protein sequence ID" value="NSK13476.1"/>
    <property type="molecule type" value="Genomic_DNA"/>
</dbReference>
<dbReference type="Proteomes" id="UP000701680">
    <property type="component" value="Unassembled WGS sequence"/>
</dbReference>
<reference evidence="10 11" key="1">
    <citation type="journal article" date="2020" name="Cell Host Microbe">
        <title>Functional and Genomic Variation between Human-Derived Isolates of Lachnospiraceae Reveals Inter- and Intra-Species Diversity.</title>
        <authorList>
            <person name="Sorbara M.T."/>
            <person name="Littmann E.R."/>
            <person name="Fontana E."/>
            <person name="Moody T.U."/>
            <person name="Kohout C.E."/>
            <person name="Gjonbalaj M."/>
            <person name="Eaton V."/>
            <person name="Seok R."/>
            <person name="Leiner I.M."/>
            <person name="Pamer E.G."/>
        </authorList>
    </citation>
    <scope>NUCLEOTIDE SEQUENCE [LARGE SCALE GENOMIC DNA]</scope>
    <source>
        <strain evidence="9 10">MSK.17.11</strain>
        <strain evidence="8 11">MSK.17.38</strain>
    </source>
</reference>
<evidence type="ECO:0000256" key="3">
    <source>
        <dbReference type="ARBA" id="ARBA00023002"/>
    </source>
</evidence>
<dbReference type="CDD" id="cd19071">
    <property type="entry name" value="AKR_AKR1-5-like"/>
    <property type="match status" value="1"/>
</dbReference>
<comment type="similarity">
    <text evidence="1">Belongs to the aldo/keto reductase family.</text>
</comment>
<dbReference type="PIRSF" id="PIRSF000097">
    <property type="entry name" value="AKR"/>
    <property type="match status" value="1"/>
</dbReference>
<evidence type="ECO:0000256" key="5">
    <source>
        <dbReference type="PIRSR" id="PIRSR000097-2"/>
    </source>
</evidence>
<keyword evidence="10" id="KW-1185">Reference proteome</keyword>
<feature type="binding site" evidence="5">
    <location>
        <position position="110"/>
    </location>
    <ligand>
        <name>substrate</name>
    </ligand>
</feature>
<dbReference type="InterPro" id="IPR023210">
    <property type="entry name" value="NADP_OxRdtase_dom"/>
</dbReference>
<comment type="caution">
    <text evidence="9">The sequence shown here is derived from an EMBL/GenBank/DDBJ whole genome shotgun (WGS) entry which is preliminary data.</text>
</comment>
<dbReference type="RefSeq" id="WP_173814159.1">
    <property type="nucleotide sequence ID" value="NZ_JAAITX010000001.1"/>
</dbReference>
<sequence length="285" mass="33168">MNNMYDGYELRNGVKNPCIGFGTYKAADGKSAEVIKTALDAGYRYFDTASFYGTEEYLAEAIQESKVKREDLFLASKAWKTEMGYEKVRQAFEESLKRLQTDYLDLYLIHWPLPEDGYEDWEKLDLETWRGLEELYEEGRVRAIGVSNFLPYHLENLMKHSKIKPMVNQIEFHPGYTQELTVQYCKERDILVQAWSPIGRSALLDHPVLLKLSEKYHVSVAQICIRYALQRGIVPLPKSSAYERMKQNQDVFDFEISEEDMYRIGTIPQSGWSRLHPDGCSERTV</sequence>
<evidence type="ECO:0000313" key="8">
    <source>
        <dbReference type="EMBL" id="NSK13476.1"/>
    </source>
</evidence>
<dbReference type="PROSITE" id="PS00063">
    <property type="entry name" value="ALDOKETO_REDUCTASE_3"/>
    <property type="match status" value="1"/>
</dbReference>
<dbReference type="InterPro" id="IPR036812">
    <property type="entry name" value="NAD(P)_OxRdtase_dom_sf"/>
</dbReference>
<evidence type="ECO:0000256" key="6">
    <source>
        <dbReference type="PIRSR" id="PIRSR000097-3"/>
    </source>
</evidence>
<name>A0A850HBQ5_9FIRM</name>
<organism evidence="9 10">
    <name type="scientific">Dorea phocaeensis</name>
    <dbReference type="NCBI Taxonomy" id="2040291"/>
    <lineage>
        <taxon>Bacteria</taxon>
        <taxon>Bacillati</taxon>
        <taxon>Bacillota</taxon>
        <taxon>Clostridia</taxon>
        <taxon>Lachnospirales</taxon>
        <taxon>Lachnospiraceae</taxon>
        <taxon>Dorea</taxon>
    </lineage>
</organism>
<dbReference type="Proteomes" id="UP000528555">
    <property type="component" value="Unassembled WGS sequence"/>
</dbReference>
<feature type="domain" description="NADP-dependent oxidoreductase" evidence="7">
    <location>
        <begin position="19"/>
        <end position="264"/>
    </location>
</feature>
<dbReference type="PRINTS" id="PR00069">
    <property type="entry name" value="ALDKETRDTASE"/>
</dbReference>
<dbReference type="InterPro" id="IPR018170">
    <property type="entry name" value="Aldo/ket_reductase_CS"/>
</dbReference>
<dbReference type="GO" id="GO:0016616">
    <property type="term" value="F:oxidoreductase activity, acting on the CH-OH group of donors, NAD or NADP as acceptor"/>
    <property type="evidence" value="ECO:0007669"/>
    <property type="project" value="UniProtKB-ARBA"/>
</dbReference>
<evidence type="ECO:0000256" key="4">
    <source>
        <dbReference type="PIRSR" id="PIRSR000097-1"/>
    </source>
</evidence>
<dbReference type="PANTHER" id="PTHR43827">
    <property type="entry name" value="2,5-DIKETO-D-GLUCONIC ACID REDUCTASE"/>
    <property type="match status" value="1"/>
</dbReference>
<dbReference type="EMBL" id="JAAITX010000001">
    <property type="protein sequence ID" value="NVH57395.1"/>
    <property type="molecule type" value="Genomic_DNA"/>
</dbReference>
<evidence type="ECO:0000256" key="2">
    <source>
        <dbReference type="ARBA" id="ARBA00022857"/>
    </source>
</evidence>
<evidence type="ECO:0000313" key="10">
    <source>
        <dbReference type="Proteomes" id="UP000528555"/>
    </source>
</evidence>
<proteinExistence type="inferred from homology"/>
<dbReference type="Pfam" id="PF00248">
    <property type="entry name" value="Aldo_ket_red"/>
    <property type="match status" value="1"/>
</dbReference>
<evidence type="ECO:0000256" key="1">
    <source>
        <dbReference type="ARBA" id="ARBA00007905"/>
    </source>
</evidence>
<dbReference type="FunFam" id="3.20.20.100:FF:000015">
    <property type="entry name" value="Oxidoreductase, aldo/keto reductase family"/>
    <property type="match status" value="1"/>
</dbReference>
<protein>
    <submittedName>
        <fullName evidence="9">Aldo/keto reductase</fullName>
    </submittedName>
</protein>
<dbReference type="SUPFAM" id="SSF51430">
    <property type="entry name" value="NAD(P)-linked oxidoreductase"/>
    <property type="match status" value="1"/>
</dbReference>
<dbReference type="PROSITE" id="PS00062">
    <property type="entry name" value="ALDOKETO_REDUCTASE_2"/>
    <property type="match status" value="1"/>
</dbReference>
<dbReference type="Gene3D" id="3.20.20.100">
    <property type="entry name" value="NADP-dependent oxidoreductase domain"/>
    <property type="match status" value="1"/>
</dbReference>
<dbReference type="AlphaFoldDB" id="A0A850HBQ5"/>
<dbReference type="PANTHER" id="PTHR43827:SF3">
    <property type="entry name" value="NADP-DEPENDENT OXIDOREDUCTASE DOMAIN-CONTAINING PROTEIN"/>
    <property type="match status" value="1"/>
</dbReference>
<evidence type="ECO:0000313" key="11">
    <source>
        <dbReference type="Proteomes" id="UP000701680"/>
    </source>
</evidence>
<evidence type="ECO:0000259" key="7">
    <source>
        <dbReference type="Pfam" id="PF00248"/>
    </source>
</evidence>
<feature type="site" description="Lowers pKa of active site Tyr" evidence="6">
    <location>
        <position position="77"/>
    </location>
</feature>
<keyword evidence="3" id="KW-0560">Oxidoreductase</keyword>
<dbReference type="InterPro" id="IPR020471">
    <property type="entry name" value="AKR"/>
</dbReference>
<evidence type="ECO:0000313" key="9">
    <source>
        <dbReference type="EMBL" id="NVH57395.1"/>
    </source>
</evidence>
<reference evidence="9" key="2">
    <citation type="submission" date="2020-02" db="EMBL/GenBank/DDBJ databases">
        <authorList>
            <person name="Littmann E."/>
            <person name="Sorbara M."/>
        </authorList>
    </citation>
    <scope>NUCLEOTIDE SEQUENCE</scope>
    <source>
        <strain evidence="9">MSK.17.11</strain>
        <strain evidence="8">MSK.17.38</strain>
    </source>
</reference>
<feature type="active site" description="Proton donor" evidence="4">
    <location>
        <position position="52"/>
    </location>
</feature>
<accession>A0A850HBQ5</accession>